<dbReference type="PROSITE" id="PS50893">
    <property type="entry name" value="ABC_TRANSPORTER_2"/>
    <property type="match status" value="1"/>
</dbReference>
<dbReference type="PANTHER" id="PTHR42855">
    <property type="entry name" value="ABC TRANSPORTER ATP-BINDING SUBUNIT"/>
    <property type="match status" value="1"/>
</dbReference>
<evidence type="ECO:0000259" key="4">
    <source>
        <dbReference type="PROSITE" id="PS50893"/>
    </source>
</evidence>
<reference evidence="5" key="2">
    <citation type="journal article" date="2021" name="PeerJ">
        <title>Extensive microbial diversity within the chicken gut microbiome revealed by metagenomics and culture.</title>
        <authorList>
            <person name="Gilroy R."/>
            <person name="Ravi A."/>
            <person name="Getino M."/>
            <person name="Pursley I."/>
            <person name="Horton D.L."/>
            <person name="Alikhan N.F."/>
            <person name="Baker D."/>
            <person name="Gharbi K."/>
            <person name="Hall N."/>
            <person name="Watson M."/>
            <person name="Adriaenssens E.M."/>
            <person name="Foster-Nyarko E."/>
            <person name="Jarju S."/>
            <person name="Secka A."/>
            <person name="Antonio M."/>
            <person name="Oren A."/>
            <person name="Chaudhuri R.R."/>
            <person name="La Ragione R."/>
            <person name="Hildebrand F."/>
            <person name="Pallen M.J."/>
        </authorList>
    </citation>
    <scope>NUCLEOTIDE SEQUENCE</scope>
    <source>
        <strain evidence="5">CHK195-4489</strain>
    </source>
</reference>
<dbReference type="NCBIfam" id="NF000355">
    <property type="entry name" value="ribo_prot_ABC_F"/>
    <property type="match status" value="1"/>
</dbReference>
<keyword evidence="1" id="KW-0547">Nucleotide-binding</keyword>
<reference evidence="5" key="1">
    <citation type="submission" date="2020-10" db="EMBL/GenBank/DDBJ databases">
        <authorList>
            <person name="Gilroy R."/>
        </authorList>
    </citation>
    <scope>NUCLEOTIDE SEQUENCE</scope>
    <source>
        <strain evidence="5">CHK195-4489</strain>
    </source>
</reference>
<dbReference type="GO" id="GO:0016887">
    <property type="term" value="F:ATP hydrolysis activity"/>
    <property type="evidence" value="ECO:0007669"/>
    <property type="project" value="InterPro"/>
</dbReference>
<dbReference type="AlphaFoldDB" id="A0A9D1I6A3"/>
<name>A0A9D1I6A3_9CLOT</name>
<evidence type="ECO:0000313" key="5">
    <source>
        <dbReference type="EMBL" id="HIU29038.1"/>
    </source>
</evidence>
<dbReference type="SMART" id="SM00382">
    <property type="entry name" value="AAA"/>
    <property type="match status" value="2"/>
</dbReference>
<organism evidence="5 6">
    <name type="scientific">Candidatus Egerieisoma faecipullorum</name>
    <dbReference type="NCBI Taxonomy" id="2840963"/>
    <lineage>
        <taxon>Bacteria</taxon>
        <taxon>Bacillati</taxon>
        <taxon>Bacillota</taxon>
        <taxon>Clostridia</taxon>
        <taxon>Eubacteriales</taxon>
        <taxon>Clostridiaceae</taxon>
        <taxon>Clostridiaceae incertae sedis</taxon>
        <taxon>Candidatus Egerieisoma</taxon>
    </lineage>
</organism>
<gene>
    <name evidence="5" type="ORF">IAD50_01950</name>
</gene>
<dbReference type="InterPro" id="IPR003593">
    <property type="entry name" value="AAA+_ATPase"/>
</dbReference>
<dbReference type="PANTHER" id="PTHR42855:SF2">
    <property type="entry name" value="DRUG RESISTANCE ABC TRANSPORTER,ATP-BINDING PROTEIN"/>
    <property type="match status" value="1"/>
</dbReference>
<dbReference type="GO" id="GO:0005524">
    <property type="term" value="F:ATP binding"/>
    <property type="evidence" value="ECO:0007669"/>
    <property type="project" value="UniProtKB-KW"/>
</dbReference>
<feature type="coiled-coil region" evidence="3">
    <location>
        <begin position="167"/>
        <end position="199"/>
    </location>
</feature>
<dbReference type="InterPro" id="IPR003439">
    <property type="entry name" value="ABC_transporter-like_ATP-bd"/>
</dbReference>
<dbReference type="SUPFAM" id="SSF52540">
    <property type="entry name" value="P-loop containing nucleoside triphosphate hydrolases"/>
    <property type="match status" value="2"/>
</dbReference>
<protein>
    <submittedName>
        <fullName evidence="5">ABC-F family ATP-binding cassette domain-containing protein</fullName>
    </submittedName>
</protein>
<keyword evidence="3" id="KW-0175">Coiled coil</keyword>
<evidence type="ECO:0000256" key="2">
    <source>
        <dbReference type="ARBA" id="ARBA00022840"/>
    </source>
</evidence>
<evidence type="ECO:0000256" key="3">
    <source>
        <dbReference type="SAM" id="Coils"/>
    </source>
</evidence>
<sequence length="473" mass="53863">GRNGRGKTTFLNLLLGKYEYSGKITSPVEFGYFPFDLNGTLESMLDEIRALGIGCDEWEVEREIGKLGLRSDVLARPLRTLSKGEQTKIKLAALFLKEIGFLLIDEPTNHLDENGRALMASYLAGKKGFILVSHDRALLDAATDHTLFINKTNIEIQRGNFSSWYRNRALRDQFEAAENEKLQKEIRRLETAAAQAKHWADQVEASKIGGGVCRSETKSIGGRAYIGEKSRRMQQRRKNLERSRQRAVEEKSALLHDLEKNEELRIRPLSYRAELLAEFRGISVFFGENVICDAVRFQINRGDRIALHGENGCGKSSLLKLLLGEAVPYRGEFYKASGLKISYIPQDASFLQGSPDAYAEQCGVDRTLFKTILRKLDFSRLQFEKDMACYSEGQKKKVLIARSLCEEAHLYIWDEPLNYIDVFSRLQIEELVSKYRPTLLFVEHDRVFREKTATKTVEVTRAGRRYSEAVIPG</sequence>
<comment type="caution">
    <text evidence="5">The sequence shown here is derived from an EMBL/GenBank/DDBJ whole genome shotgun (WGS) entry which is preliminary data.</text>
</comment>
<accession>A0A9D1I6A3</accession>
<dbReference type="InterPro" id="IPR051309">
    <property type="entry name" value="ABCF_ATPase"/>
</dbReference>
<feature type="domain" description="ABC transporter" evidence="4">
    <location>
        <begin position="264"/>
        <end position="469"/>
    </location>
</feature>
<dbReference type="EMBL" id="DVMM01000038">
    <property type="protein sequence ID" value="HIU29038.1"/>
    <property type="molecule type" value="Genomic_DNA"/>
</dbReference>
<dbReference type="Gene3D" id="3.40.50.300">
    <property type="entry name" value="P-loop containing nucleotide triphosphate hydrolases"/>
    <property type="match status" value="2"/>
</dbReference>
<feature type="non-terminal residue" evidence="5">
    <location>
        <position position="1"/>
    </location>
</feature>
<keyword evidence="2 5" id="KW-0067">ATP-binding</keyword>
<dbReference type="Pfam" id="PF00005">
    <property type="entry name" value="ABC_tran"/>
    <property type="match status" value="2"/>
</dbReference>
<feature type="coiled-coil region" evidence="3">
    <location>
        <begin position="230"/>
        <end position="257"/>
    </location>
</feature>
<dbReference type="InterPro" id="IPR027417">
    <property type="entry name" value="P-loop_NTPase"/>
</dbReference>
<evidence type="ECO:0000313" key="6">
    <source>
        <dbReference type="Proteomes" id="UP000824089"/>
    </source>
</evidence>
<dbReference type="Proteomes" id="UP000824089">
    <property type="component" value="Unassembled WGS sequence"/>
</dbReference>
<evidence type="ECO:0000256" key="1">
    <source>
        <dbReference type="ARBA" id="ARBA00022741"/>
    </source>
</evidence>
<proteinExistence type="predicted"/>